<keyword evidence="5" id="KW-0539">Nucleus</keyword>
<evidence type="ECO:0000313" key="8">
    <source>
        <dbReference type="EMBL" id="KAK0749241.1"/>
    </source>
</evidence>
<comment type="subcellular location">
    <subcellularLocation>
        <location evidence="1">Nucleus</location>
    </subcellularLocation>
</comment>
<evidence type="ECO:0000256" key="1">
    <source>
        <dbReference type="ARBA" id="ARBA00004123"/>
    </source>
</evidence>
<dbReference type="GO" id="GO:0000981">
    <property type="term" value="F:DNA-binding transcription factor activity, RNA polymerase II-specific"/>
    <property type="evidence" value="ECO:0007669"/>
    <property type="project" value="InterPro"/>
</dbReference>
<dbReference type="InterPro" id="IPR001138">
    <property type="entry name" value="Zn2Cys6_DnaBD"/>
</dbReference>
<sequence>MSRPRITNACEACRSAKVKCQASNQLGICRRCLDSRRECVFKTGPRTRRPRQPKNLLMQPLTHPQLQPINNHPQPPHHHHIPLSTRRPPSPPGPSKTFTIDIPIPSDTEVTDAFETLRISHTAFIDALTPDMDSASSSSDDHAPDPAPYYDFAMPDAHPLPPADDNWLLTTTAASAPASTVNGSLALRPQFNLDSAAGLLATFRGVMLAHFPCVVLEDEGEGGTWAAERPFVLLAVLAAASSSRSLQGHSLYDEEFRKILGFKFVAGGERSLELLQGLVIYVAWFPFHLRPKNKQAFQYVRMAVDVVTDLELDQDPGTDEIPNSERINQIRLYLATYFIMSHFSTAWCRSPSMQYTEWTARCTDLLLAHSLAKGDAMLAWKVRLQRLTEETHELRKLRTSSPQTAYQIELILKGIESQLHEWETKIPAAILSCPSIRIALFSTRIFIGGAPLLKISSAPPSSRAATTTTTTLRPSHARLLALVPSLHALFDLFLALPASELNALGGIDWGNLILAVVLGYRLSFPLPDCPEWDDGAARATVVRFGEYLERLAGMGGEGQAGPQGQRSMDVLSASKVVLGVLEEKFRRKVARLEPRKGRKGMATGCPMLDGSMEAYFPVWDETFAVGRGVSGLQGGGWGWGWIQRVWG</sequence>
<comment type="caution">
    <text evidence="8">The sequence shown here is derived from an EMBL/GenBank/DDBJ whole genome shotgun (WGS) entry which is preliminary data.</text>
</comment>
<evidence type="ECO:0000256" key="5">
    <source>
        <dbReference type="ARBA" id="ARBA00023242"/>
    </source>
</evidence>
<protein>
    <recommendedName>
        <fullName evidence="7">Zn(2)-C6 fungal-type domain-containing protein</fullName>
    </recommendedName>
</protein>
<dbReference type="PANTHER" id="PTHR31845">
    <property type="entry name" value="FINGER DOMAIN PROTEIN, PUTATIVE-RELATED"/>
    <property type="match status" value="1"/>
</dbReference>
<feature type="region of interest" description="Disordered" evidence="6">
    <location>
        <begin position="64"/>
        <end position="103"/>
    </location>
</feature>
<evidence type="ECO:0000313" key="9">
    <source>
        <dbReference type="Proteomes" id="UP001172155"/>
    </source>
</evidence>
<dbReference type="Gene3D" id="4.10.240.10">
    <property type="entry name" value="Zn(2)-C6 fungal-type DNA-binding domain"/>
    <property type="match status" value="1"/>
</dbReference>
<evidence type="ECO:0000256" key="3">
    <source>
        <dbReference type="ARBA" id="ARBA00023125"/>
    </source>
</evidence>
<keyword evidence="9" id="KW-1185">Reference proteome</keyword>
<dbReference type="PANTHER" id="PTHR31845:SF39">
    <property type="entry name" value="TRANSCRIPTION FACTOR PBCR-RELATED"/>
    <property type="match status" value="1"/>
</dbReference>
<dbReference type="Pfam" id="PF00172">
    <property type="entry name" value="Zn_clus"/>
    <property type="match status" value="1"/>
</dbReference>
<evidence type="ECO:0000256" key="6">
    <source>
        <dbReference type="SAM" id="MobiDB-lite"/>
    </source>
</evidence>
<dbReference type="EMBL" id="JAUKUD010000003">
    <property type="protein sequence ID" value="KAK0749241.1"/>
    <property type="molecule type" value="Genomic_DNA"/>
</dbReference>
<organism evidence="8 9">
    <name type="scientific">Schizothecium vesticola</name>
    <dbReference type="NCBI Taxonomy" id="314040"/>
    <lineage>
        <taxon>Eukaryota</taxon>
        <taxon>Fungi</taxon>
        <taxon>Dikarya</taxon>
        <taxon>Ascomycota</taxon>
        <taxon>Pezizomycotina</taxon>
        <taxon>Sordariomycetes</taxon>
        <taxon>Sordariomycetidae</taxon>
        <taxon>Sordariales</taxon>
        <taxon>Schizotheciaceae</taxon>
        <taxon>Schizothecium</taxon>
    </lineage>
</organism>
<dbReference type="InterPro" id="IPR051089">
    <property type="entry name" value="prtT"/>
</dbReference>
<dbReference type="GO" id="GO:0005634">
    <property type="term" value="C:nucleus"/>
    <property type="evidence" value="ECO:0007669"/>
    <property type="project" value="UniProtKB-SubCell"/>
</dbReference>
<dbReference type="InterPro" id="IPR036864">
    <property type="entry name" value="Zn2-C6_fun-type_DNA-bd_sf"/>
</dbReference>
<dbReference type="PROSITE" id="PS00463">
    <property type="entry name" value="ZN2_CY6_FUNGAL_1"/>
    <property type="match status" value="1"/>
</dbReference>
<evidence type="ECO:0000256" key="4">
    <source>
        <dbReference type="ARBA" id="ARBA00023163"/>
    </source>
</evidence>
<dbReference type="Proteomes" id="UP001172155">
    <property type="component" value="Unassembled WGS sequence"/>
</dbReference>
<keyword evidence="4" id="KW-0804">Transcription</keyword>
<dbReference type="SUPFAM" id="SSF57701">
    <property type="entry name" value="Zn2/Cys6 DNA-binding domain"/>
    <property type="match status" value="1"/>
</dbReference>
<reference evidence="8" key="1">
    <citation type="submission" date="2023-06" db="EMBL/GenBank/DDBJ databases">
        <title>Genome-scale phylogeny and comparative genomics of the fungal order Sordariales.</title>
        <authorList>
            <consortium name="Lawrence Berkeley National Laboratory"/>
            <person name="Hensen N."/>
            <person name="Bonometti L."/>
            <person name="Westerberg I."/>
            <person name="Brannstrom I.O."/>
            <person name="Guillou S."/>
            <person name="Cros-Aarteil S."/>
            <person name="Calhoun S."/>
            <person name="Haridas S."/>
            <person name="Kuo A."/>
            <person name="Mondo S."/>
            <person name="Pangilinan J."/>
            <person name="Riley R."/>
            <person name="LaButti K."/>
            <person name="Andreopoulos B."/>
            <person name="Lipzen A."/>
            <person name="Chen C."/>
            <person name="Yanf M."/>
            <person name="Daum C."/>
            <person name="Ng V."/>
            <person name="Clum A."/>
            <person name="Steindorff A."/>
            <person name="Ohm R."/>
            <person name="Martin F."/>
            <person name="Silar P."/>
            <person name="Natvig D."/>
            <person name="Lalanne C."/>
            <person name="Gautier V."/>
            <person name="Ament-velasquez S.L."/>
            <person name="Kruys A."/>
            <person name="Hutchinson M.I."/>
            <person name="Powell A.J."/>
            <person name="Barry K."/>
            <person name="Miller A.N."/>
            <person name="Grigoriev I.V."/>
            <person name="Debuchy R."/>
            <person name="Gladieux P."/>
            <person name="Thoren M.H."/>
            <person name="Johannesson H."/>
        </authorList>
    </citation>
    <scope>NUCLEOTIDE SEQUENCE</scope>
    <source>
        <strain evidence="8">SMH3187-1</strain>
    </source>
</reference>
<accession>A0AA40F197</accession>
<keyword evidence="3" id="KW-0238">DNA-binding</keyword>
<dbReference type="CDD" id="cd00067">
    <property type="entry name" value="GAL4"/>
    <property type="match status" value="1"/>
</dbReference>
<keyword evidence="2" id="KW-0805">Transcription regulation</keyword>
<proteinExistence type="predicted"/>
<dbReference type="GO" id="GO:0000976">
    <property type="term" value="F:transcription cis-regulatory region binding"/>
    <property type="evidence" value="ECO:0007669"/>
    <property type="project" value="TreeGrafter"/>
</dbReference>
<dbReference type="GO" id="GO:0008270">
    <property type="term" value="F:zinc ion binding"/>
    <property type="evidence" value="ECO:0007669"/>
    <property type="project" value="InterPro"/>
</dbReference>
<gene>
    <name evidence="8" type="ORF">B0T18DRAFT_323294</name>
</gene>
<dbReference type="PROSITE" id="PS50048">
    <property type="entry name" value="ZN2_CY6_FUNGAL_2"/>
    <property type="match status" value="1"/>
</dbReference>
<evidence type="ECO:0000256" key="2">
    <source>
        <dbReference type="ARBA" id="ARBA00023015"/>
    </source>
</evidence>
<dbReference type="SMART" id="SM00066">
    <property type="entry name" value="GAL4"/>
    <property type="match status" value="1"/>
</dbReference>
<dbReference type="AlphaFoldDB" id="A0AA40F197"/>
<feature type="domain" description="Zn(2)-C6 fungal-type" evidence="7">
    <location>
        <begin position="9"/>
        <end position="41"/>
    </location>
</feature>
<name>A0AA40F197_9PEZI</name>
<evidence type="ECO:0000259" key="7">
    <source>
        <dbReference type="PROSITE" id="PS50048"/>
    </source>
</evidence>